<reference evidence="1" key="1">
    <citation type="submission" date="2024-01" db="EMBL/GenBank/DDBJ databases">
        <title>First draft genome sequence data of TA4-1, the type strain of Gram-positive actinobacterium Streptomyces chiangmaiensis.</title>
        <authorList>
            <person name="Yasawong M."/>
            <person name="Nantapong N."/>
        </authorList>
    </citation>
    <scope>NUCLEOTIDE SEQUENCE</scope>
    <source>
        <strain evidence="1">TA4-1</strain>
    </source>
</reference>
<dbReference type="Proteomes" id="UP001333996">
    <property type="component" value="Unassembled WGS sequence"/>
</dbReference>
<sequence>MGAVQPDEPGRGDRPVVHQVVGPLLVRLDALLPALPDRLDEPAPVRS</sequence>
<evidence type="ECO:0000313" key="1">
    <source>
        <dbReference type="EMBL" id="MED7822469.1"/>
    </source>
</evidence>
<organism evidence="1 2">
    <name type="scientific">Streptomyces chiangmaiensis</name>
    <dbReference type="NCBI Taxonomy" id="766497"/>
    <lineage>
        <taxon>Bacteria</taxon>
        <taxon>Bacillati</taxon>
        <taxon>Actinomycetota</taxon>
        <taxon>Actinomycetes</taxon>
        <taxon>Kitasatosporales</taxon>
        <taxon>Streptomycetaceae</taxon>
        <taxon>Streptomyces</taxon>
    </lineage>
</organism>
<comment type="caution">
    <text evidence="1">The sequence shown here is derived from an EMBL/GenBank/DDBJ whole genome shotgun (WGS) entry which is preliminary data.</text>
</comment>
<dbReference type="RefSeq" id="WP_329506901.1">
    <property type="nucleotide sequence ID" value="NZ_BAAAYZ010000291.1"/>
</dbReference>
<gene>
    <name evidence="1" type="ORF">VXC91_10885</name>
</gene>
<dbReference type="EMBL" id="JAYWVC010000024">
    <property type="protein sequence ID" value="MED7822469.1"/>
    <property type="molecule type" value="Genomic_DNA"/>
</dbReference>
<name>A0ABU7FEX5_9ACTN</name>
<evidence type="ECO:0000313" key="2">
    <source>
        <dbReference type="Proteomes" id="UP001333996"/>
    </source>
</evidence>
<protein>
    <submittedName>
        <fullName evidence="1">Uncharacterized protein</fullName>
    </submittedName>
</protein>
<proteinExistence type="predicted"/>
<accession>A0ABU7FEX5</accession>
<keyword evidence="2" id="KW-1185">Reference proteome</keyword>